<dbReference type="KEGG" id="mdo:100023632"/>
<dbReference type="PANTHER" id="PTHR41403:SF4">
    <property type="entry name" value="SIMILAR TO RIKEN CDNA 1700022C21"/>
    <property type="match status" value="1"/>
</dbReference>
<dbReference type="GeneTree" id="ENSGT00390000016534"/>
<dbReference type="eggNOG" id="ENOG502TFIF">
    <property type="taxonomic scope" value="Eukaryota"/>
</dbReference>
<name>F7EFW0_MONDO</name>
<dbReference type="InterPro" id="IPR040005">
    <property type="entry name" value="Polr1has"/>
</dbReference>
<organism evidence="2 3">
    <name type="scientific">Monodelphis domestica</name>
    <name type="common">Gray short-tailed opossum</name>
    <dbReference type="NCBI Taxonomy" id="13616"/>
    <lineage>
        <taxon>Eukaryota</taxon>
        <taxon>Metazoa</taxon>
        <taxon>Chordata</taxon>
        <taxon>Craniata</taxon>
        <taxon>Vertebrata</taxon>
        <taxon>Euteleostomi</taxon>
        <taxon>Mammalia</taxon>
        <taxon>Metatheria</taxon>
        <taxon>Didelphimorphia</taxon>
        <taxon>Didelphidae</taxon>
        <taxon>Monodelphis</taxon>
    </lineage>
</organism>
<evidence type="ECO:0000313" key="3">
    <source>
        <dbReference type="Proteomes" id="UP000002280"/>
    </source>
</evidence>
<reference evidence="2" key="3">
    <citation type="submission" date="2025-09" db="UniProtKB">
        <authorList>
            <consortium name="Ensembl"/>
        </authorList>
    </citation>
    <scope>IDENTIFICATION</scope>
</reference>
<dbReference type="InParanoid" id="F7EFW0"/>
<protein>
    <submittedName>
        <fullName evidence="2">Uncharacterized protein</fullName>
    </submittedName>
</protein>
<evidence type="ECO:0000256" key="1">
    <source>
        <dbReference type="SAM" id="MobiDB-lite"/>
    </source>
</evidence>
<dbReference type="InterPro" id="IPR040721">
    <property type="entry name" value="DUF5520"/>
</dbReference>
<dbReference type="RefSeq" id="XP_001375122.4">
    <property type="nucleotide sequence ID" value="XM_001375085.5"/>
</dbReference>
<dbReference type="OMA" id="QIEKHIY"/>
<sequence length="360" mass="42556">MLYLQIEAQRVNSKNLQKEKESKYSEIRSAQERKGNCKRAGGSVEIWNNGILEEKPDPSLSTFTVSDSEWVKLCPQEKLCWAKNTQDPRIAMGHQSPLEKKIVSLGGLHTPASRNLLAQRHKEENESLSREKAMSIDYQLAKAETYYYSRIMEIVNEKNEFKKPRIELLTSSKNQKITEAEEWDYLVPERELQQIESHIRRAEQARSIKDSKCKSLSYIPNKIHFPKLSPESKENVFQNTPSIRKKVREWDRNQQTKEHLERMKRGREFNEERTKERLSVKIPDPPPPFQKHIKKKSHKVYEWNHAYPLLQPHAESPIEVDILVEEPEKKDVRKVKKRVHRTFLSIPTFLRSHLEKMKHY</sequence>
<evidence type="ECO:0000313" key="2">
    <source>
        <dbReference type="Ensembl" id="ENSMODP00000019995.3"/>
    </source>
</evidence>
<dbReference type="GeneID" id="100023632"/>
<feature type="compositionally biased region" description="Basic and acidic residues" evidence="1">
    <location>
        <begin position="269"/>
        <end position="279"/>
    </location>
</feature>
<dbReference type="HOGENOM" id="CLU_909010_0_0_1"/>
<accession>F7EFW0</accession>
<dbReference type="Ensembl" id="ENSMODT00000020352.3">
    <property type="protein sequence ID" value="ENSMODP00000019995.3"/>
    <property type="gene ID" value="ENSMODG00000016024.3"/>
</dbReference>
<keyword evidence="3" id="KW-1185">Reference proteome</keyword>
<dbReference type="AlphaFoldDB" id="F7EFW0"/>
<proteinExistence type="predicted"/>
<reference evidence="2" key="2">
    <citation type="submission" date="2025-08" db="UniProtKB">
        <authorList>
            <consortium name="Ensembl"/>
        </authorList>
    </citation>
    <scope>IDENTIFICATION</scope>
</reference>
<dbReference type="PANTHER" id="PTHR41403">
    <property type="entry name" value="RCG43477-RELATED"/>
    <property type="match status" value="1"/>
</dbReference>
<dbReference type="OrthoDB" id="9526876at2759"/>
<gene>
    <name evidence="2" type="primary">LOC100023632</name>
</gene>
<dbReference type="Pfam" id="PF17658">
    <property type="entry name" value="DUF5520"/>
    <property type="match status" value="1"/>
</dbReference>
<feature type="region of interest" description="Disordered" evidence="1">
    <location>
        <begin position="269"/>
        <end position="288"/>
    </location>
</feature>
<reference evidence="2 3" key="1">
    <citation type="journal article" date="2007" name="Nature">
        <title>Genome of the marsupial Monodelphis domestica reveals innovation in non-coding sequences.</title>
        <authorList>
            <person name="Mikkelsen T.S."/>
            <person name="Wakefield M.J."/>
            <person name="Aken B."/>
            <person name="Amemiya C.T."/>
            <person name="Chang J.L."/>
            <person name="Duke S."/>
            <person name="Garber M."/>
            <person name="Gentles A.J."/>
            <person name="Goodstadt L."/>
            <person name="Heger A."/>
            <person name="Jurka J."/>
            <person name="Kamal M."/>
            <person name="Mauceli E."/>
            <person name="Searle S.M."/>
            <person name="Sharpe T."/>
            <person name="Baker M.L."/>
            <person name="Batzer M.A."/>
            <person name="Benos P.V."/>
            <person name="Belov K."/>
            <person name="Clamp M."/>
            <person name="Cook A."/>
            <person name="Cuff J."/>
            <person name="Das R."/>
            <person name="Davidow L."/>
            <person name="Deakin J.E."/>
            <person name="Fazzari M.J."/>
            <person name="Glass J.L."/>
            <person name="Grabherr M."/>
            <person name="Greally J.M."/>
            <person name="Gu W."/>
            <person name="Hore T.A."/>
            <person name="Huttley G.A."/>
            <person name="Kleber M."/>
            <person name="Jirtle R.L."/>
            <person name="Koina E."/>
            <person name="Lee J.T."/>
            <person name="Mahony S."/>
            <person name="Marra M.A."/>
            <person name="Miller R.D."/>
            <person name="Nicholls R.D."/>
            <person name="Oda M."/>
            <person name="Papenfuss A.T."/>
            <person name="Parra Z.E."/>
            <person name="Pollock D.D."/>
            <person name="Ray D.A."/>
            <person name="Schein J.E."/>
            <person name="Speed T.P."/>
            <person name="Thompson K."/>
            <person name="VandeBerg J.L."/>
            <person name="Wade C.M."/>
            <person name="Walker J.A."/>
            <person name="Waters P.D."/>
            <person name="Webber C."/>
            <person name="Weidman J.R."/>
            <person name="Xie X."/>
            <person name="Zody M.C."/>
            <person name="Baldwin J."/>
            <person name="Abdouelleil A."/>
            <person name="Abdulkadir J."/>
            <person name="Abebe A."/>
            <person name="Abera B."/>
            <person name="Abreu J."/>
            <person name="Acer S.C."/>
            <person name="Aftuck L."/>
            <person name="Alexander A."/>
            <person name="An P."/>
            <person name="Anderson E."/>
            <person name="Anderson S."/>
            <person name="Arachi H."/>
            <person name="Azer M."/>
            <person name="Bachantsang P."/>
            <person name="Barry A."/>
            <person name="Bayul T."/>
            <person name="Berlin A."/>
            <person name="Bessette D."/>
            <person name="Bloom T."/>
            <person name="Bloom T."/>
            <person name="Boguslavskiy L."/>
            <person name="Bonnet C."/>
            <person name="Boukhgalter B."/>
            <person name="Bourzgui I."/>
            <person name="Brown A."/>
            <person name="Cahill P."/>
            <person name="Channer S."/>
            <person name="Cheshatsang Y."/>
            <person name="Chuda L."/>
            <person name="Citroen M."/>
            <person name="Collymore A."/>
            <person name="Cooke P."/>
            <person name="Costello M."/>
            <person name="D'Aco K."/>
            <person name="Daza R."/>
            <person name="De Haan G."/>
            <person name="DeGray S."/>
            <person name="DeMaso C."/>
            <person name="Dhargay N."/>
            <person name="Dooley K."/>
            <person name="Dooley E."/>
            <person name="Doricent M."/>
            <person name="Dorje P."/>
            <person name="Dorjee K."/>
            <person name="Dupes A."/>
            <person name="Elong R."/>
            <person name="Falk J."/>
            <person name="Farina A."/>
            <person name="Faro S."/>
            <person name="Ferguson D."/>
            <person name="Fisher S."/>
            <person name="Foley C.D."/>
            <person name="Franke A."/>
            <person name="Friedrich D."/>
            <person name="Gadbois L."/>
            <person name="Gearin G."/>
            <person name="Gearin C.R."/>
            <person name="Giannoukos G."/>
            <person name="Goode T."/>
            <person name="Graham J."/>
            <person name="Grandbois E."/>
            <person name="Grewal S."/>
            <person name="Gyaltsen K."/>
            <person name="Hafez N."/>
            <person name="Hagos B."/>
            <person name="Hall J."/>
            <person name="Henson C."/>
            <person name="Hollinger A."/>
            <person name="Honan T."/>
            <person name="Huard M.D."/>
            <person name="Hughes L."/>
            <person name="Hurhula B."/>
            <person name="Husby M.E."/>
            <person name="Kamat A."/>
            <person name="Kanga B."/>
            <person name="Kashin S."/>
            <person name="Khazanovich D."/>
            <person name="Kisner P."/>
            <person name="Lance K."/>
            <person name="Lara M."/>
            <person name="Lee W."/>
            <person name="Lennon N."/>
            <person name="Letendre F."/>
            <person name="LeVine R."/>
            <person name="Lipovsky A."/>
            <person name="Liu X."/>
            <person name="Liu J."/>
            <person name="Liu S."/>
            <person name="Lokyitsang T."/>
            <person name="Lokyitsang Y."/>
            <person name="Lubonja R."/>
            <person name="Lui A."/>
            <person name="MacDonald P."/>
            <person name="Magnisalis V."/>
            <person name="Maru K."/>
            <person name="Matthews C."/>
            <person name="McCusker W."/>
            <person name="McDonough S."/>
            <person name="Mehta T."/>
            <person name="Meldrim J."/>
            <person name="Meneus L."/>
            <person name="Mihai O."/>
            <person name="Mihalev A."/>
            <person name="Mihova T."/>
            <person name="Mittelman R."/>
            <person name="Mlenga V."/>
            <person name="Montmayeur A."/>
            <person name="Mulrain L."/>
            <person name="Navidi A."/>
            <person name="Naylor J."/>
            <person name="Negash T."/>
            <person name="Nguyen T."/>
            <person name="Nguyen N."/>
            <person name="Nicol R."/>
            <person name="Norbu C."/>
            <person name="Norbu N."/>
            <person name="Novod N."/>
            <person name="O'Neill B."/>
            <person name="Osman S."/>
            <person name="Markiewicz E."/>
            <person name="Oyono O.L."/>
            <person name="Patti C."/>
            <person name="Phunkhang P."/>
            <person name="Pierre F."/>
            <person name="Priest M."/>
            <person name="Raghuraman S."/>
            <person name="Rege F."/>
            <person name="Reyes R."/>
            <person name="Rise C."/>
            <person name="Rogov P."/>
            <person name="Ross K."/>
            <person name="Ryan E."/>
            <person name="Settipalli S."/>
            <person name="Shea T."/>
            <person name="Sherpa N."/>
            <person name="Shi L."/>
            <person name="Shih D."/>
            <person name="Sparrow T."/>
            <person name="Spaulding J."/>
            <person name="Stalker J."/>
            <person name="Stange-Thomann N."/>
            <person name="Stavropoulos S."/>
            <person name="Stone C."/>
            <person name="Strader C."/>
            <person name="Tesfaye S."/>
            <person name="Thomson T."/>
            <person name="Thoulutsang Y."/>
            <person name="Thoulutsang D."/>
            <person name="Topham K."/>
            <person name="Topping I."/>
            <person name="Tsamla T."/>
            <person name="Vassiliev H."/>
            <person name="Vo A."/>
            <person name="Wangchuk T."/>
            <person name="Wangdi T."/>
            <person name="Weiand M."/>
            <person name="Wilkinson J."/>
            <person name="Wilson A."/>
            <person name="Yadav S."/>
            <person name="Young G."/>
            <person name="Yu Q."/>
            <person name="Zembek L."/>
            <person name="Zhong D."/>
            <person name="Zimmer A."/>
            <person name="Zwirko Z."/>
            <person name="Jaffe D.B."/>
            <person name="Alvarez P."/>
            <person name="Brockman W."/>
            <person name="Butler J."/>
            <person name="Chin C."/>
            <person name="Gnerre S."/>
            <person name="MacCallum I."/>
            <person name="Graves J.A."/>
            <person name="Ponting C.P."/>
            <person name="Breen M."/>
            <person name="Samollow P.B."/>
            <person name="Lander E.S."/>
            <person name="Lindblad-Toh K."/>
        </authorList>
    </citation>
    <scope>NUCLEOTIDE SEQUENCE [LARGE SCALE GENOMIC DNA]</scope>
</reference>
<dbReference type="Bgee" id="ENSMODG00000016024">
    <property type="expression patterns" value="Expressed in testis and 2 other cell types or tissues"/>
</dbReference>
<dbReference type="Proteomes" id="UP000002280">
    <property type="component" value="Chromosome 2"/>
</dbReference>